<dbReference type="Proteomes" id="UP001456368">
    <property type="component" value="Chromosome"/>
</dbReference>
<protein>
    <recommendedName>
        <fullName evidence="3">Phage protein</fullName>
    </recommendedName>
</protein>
<keyword evidence="2" id="KW-1185">Reference proteome</keyword>
<evidence type="ECO:0000313" key="1">
    <source>
        <dbReference type="EMBL" id="WYC67278.1"/>
    </source>
</evidence>
<dbReference type="RefSeq" id="WP_019293278.1">
    <property type="nucleotide sequence ID" value="NZ_CP141697.1"/>
</dbReference>
<reference evidence="1 2" key="1">
    <citation type="submission" date="2023-12" db="EMBL/GenBank/DDBJ databases">
        <title>Redefining Piscine Lactococcosis.</title>
        <authorList>
            <person name="Heckman T.I."/>
            <person name="Yazdi Z."/>
            <person name="Older C.E."/>
            <person name="Griffin M.J."/>
            <person name="Waldbieser G.C."/>
            <person name="Chow A.M."/>
            <person name="Medina Silva I."/>
            <person name="Anenson K.M."/>
            <person name="Garcia J.C."/>
            <person name="LaFrentz B.R."/>
            <person name="Slavic D."/>
            <person name="Toohey-Kurth K.L."/>
            <person name="Yant P."/>
            <person name="Fritz H.M."/>
            <person name="Henderson E."/>
            <person name="McDowall R."/>
            <person name="Cai H."/>
            <person name="Adikson M."/>
            <person name="Soto E."/>
        </authorList>
    </citation>
    <scope>NUCLEOTIDE SEQUENCE [LARGE SCALE GENOMIC DNA]</scope>
    <source>
        <strain evidence="1 2">R21-91A</strain>
    </source>
</reference>
<accession>A0ABZ2SGG2</accession>
<organism evidence="1 2">
    <name type="scientific">Lactococcus petauri</name>
    <dbReference type="NCBI Taxonomy" id="1940789"/>
    <lineage>
        <taxon>Bacteria</taxon>
        <taxon>Bacillati</taxon>
        <taxon>Bacillota</taxon>
        <taxon>Bacilli</taxon>
        <taxon>Lactobacillales</taxon>
        <taxon>Streptococcaceae</taxon>
        <taxon>Lactococcus</taxon>
    </lineage>
</organism>
<dbReference type="EMBL" id="CP141698">
    <property type="protein sequence ID" value="WYC67278.1"/>
    <property type="molecule type" value="Genomic_DNA"/>
</dbReference>
<gene>
    <name evidence="1" type="ORF">VNN45_10345</name>
</gene>
<sequence length="93" mass="10564">MTKEIVTLFLILTISIVSYTGSAIRADKARRYHERQGDKFTEVLEQIAKLWGSSAKTSKTVMKCEICNKNTAMASVDRKLLCKSCYEQIEVNK</sequence>
<evidence type="ECO:0008006" key="3">
    <source>
        <dbReference type="Google" id="ProtNLM"/>
    </source>
</evidence>
<proteinExistence type="predicted"/>
<evidence type="ECO:0000313" key="2">
    <source>
        <dbReference type="Proteomes" id="UP001456368"/>
    </source>
</evidence>
<name>A0ABZ2SGG2_9LACT</name>